<evidence type="ECO:0000313" key="4">
    <source>
        <dbReference type="EMBL" id="MCA9726453.1"/>
    </source>
</evidence>
<evidence type="ECO:0000313" key="5">
    <source>
        <dbReference type="Proteomes" id="UP000697710"/>
    </source>
</evidence>
<dbReference type="Pfam" id="PF01966">
    <property type="entry name" value="HD"/>
    <property type="match status" value="1"/>
</dbReference>
<evidence type="ECO:0000259" key="3">
    <source>
        <dbReference type="PROSITE" id="PS51831"/>
    </source>
</evidence>
<comment type="caution">
    <text evidence="4">The sequence shown here is derived from an EMBL/GenBank/DDBJ whole genome shotgun (WGS) entry which is preliminary data.</text>
</comment>
<keyword evidence="2" id="KW-0812">Transmembrane</keyword>
<dbReference type="InterPro" id="IPR006675">
    <property type="entry name" value="HDIG_dom"/>
</dbReference>
<sequence>MAIGVSLASWPAPTGPAEYPLGEVQPTTVIADMDFPVLKDVQELERERERRLETVPAVVVREDSSSVSAYRKLRWIRDQVETLRARGGDATTGADRSELVLTFSQSTLLSLLLGPRTDELLSQAELLLQEVMQRGYVDMDLAEELAAYPSVRITDLLGSVTIPSDQLMTPDRVGELARSRAVQAGLPAGALADIVLHCAEPNLRLEQGDTKALREEAVASVEPHTRIVRRGEKIIGAHEVITPEVQRVLQSYVYWRGQRGLGIRFWDRTAPLLGDLVLVFVLVGAFVTYLWIHRRPLLERPVDFWLLLVILGSVLLLGGGLVRFLGLPHLLVPISAIAILMTLFFDARLAIATSLLAVFLIGLVADGGMPFVAVIGIGAVVAVLLTPSLRRRTHFYRILGVISGVHLALLAGMSLADAGQFGFFLRGAVASMANPLLATAVVLLLLPISESVFHRSTDLSLLELADLNRPALRRLMLVAPGTYHHSLMVGTLAESSANAIGANPLLARVIGYYHDIGKVGKPDLFRENVQLGRKAPRDRLAPSMSRLILERHVREGVQLGQAERLPREVIQGIREHHGFGLMKEAFDRACLADPKTPPAQYCYPGPRPTSREAALVLLANQVDEVSRELADPTPSRIKRLVHDVVQENLDNANLDESGLTLSDLAQARAAFVSLLTAAHRARAQSRRDRPESRPDPGLEGSRSLGGPRAV</sequence>
<dbReference type="PANTHER" id="PTHR36442">
    <property type="entry name" value="CYCLIC-DI-AMP PHOSPHODIESTERASE PGPH"/>
    <property type="match status" value="1"/>
</dbReference>
<dbReference type="Pfam" id="PF07697">
    <property type="entry name" value="7TMR-HDED"/>
    <property type="match status" value="1"/>
</dbReference>
<gene>
    <name evidence="4" type="ORF">KC729_02145</name>
</gene>
<protein>
    <submittedName>
        <fullName evidence="4">HDIG domain-containing protein</fullName>
    </submittedName>
</protein>
<evidence type="ECO:0000256" key="2">
    <source>
        <dbReference type="SAM" id="Phobius"/>
    </source>
</evidence>
<feature type="region of interest" description="Disordered" evidence="1">
    <location>
        <begin position="681"/>
        <end position="710"/>
    </location>
</feature>
<dbReference type="PROSITE" id="PS51831">
    <property type="entry name" value="HD"/>
    <property type="match status" value="1"/>
</dbReference>
<feature type="transmembrane region" description="Helical" evidence="2">
    <location>
        <begin position="272"/>
        <end position="292"/>
    </location>
</feature>
<feature type="transmembrane region" description="Helical" evidence="2">
    <location>
        <begin position="367"/>
        <end position="386"/>
    </location>
</feature>
<dbReference type="SMART" id="SM00471">
    <property type="entry name" value="HDc"/>
    <property type="match status" value="1"/>
</dbReference>
<feature type="compositionally biased region" description="Basic and acidic residues" evidence="1">
    <location>
        <begin position="685"/>
        <end position="696"/>
    </location>
</feature>
<reference evidence="4" key="1">
    <citation type="submission" date="2020-04" db="EMBL/GenBank/DDBJ databases">
        <authorList>
            <person name="Zhang T."/>
        </authorList>
    </citation>
    <scope>NUCLEOTIDE SEQUENCE</scope>
    <source>
        <strain evidence="4">HKST-UBA01</strain>
    </source>
</reference>
<evidence type="ECO:0000256" key="1">
    <source>
        <dbReference type="SAM" id="MobiDB-lite"/>
    </source>
</evidence>
<dbReference type="SUPFAM" id="SSF109604">
    <property type="entry name" value="HD-domain/PDEase-like"/>
    <property type="match status" value="1"/>
</dbReference>
<dbReference type="Gene3D" id="1.10.3210.10">
    <property type="entry name" value="Hypothetical protein af1432"/>
    <property type="match status" value="1"/>
</dbReference>
<dbReference type="CDD" id="cd00077">
    <property type="entry name" value="HDc"/>
    <property type="match status" value="1"/>
</dbReference>
<dbReference type="InterPro" id="IPR011624">
    <property type="entry name" value="Metal-dep_PHydrolase_7TM_extra"/>
</dbReference>
<name>A0A956LW40_UNCEI</name>
<dbReference type="InterPro" id="IPR003607">
    <property type="entry name" value="HD/PDEase_dom"/>
</dbReference>
<dbReference type="Pfam" id="PF07698">
    <property type="entry name" value="7TM-7TMR_HD"/>
    <property type="match status" value="1"/>
</dbReference>
<feature type="transmembrane region" description="Helical" evidence="2">
    <location>
        <begin position="304"/>
        <end position="325"/>
    </location>
</feature>
<dbReference type="NCBIfam" id="TIGR00277">
    <property type="entry name" value="HDIG"/>
    <property type="match status" value="1"/>
</dbReference>
<feature type="domain" description="HD" evidence="3">
    <location>
        <begin position="482"/>
        <end position="625"/>
    </location>
</feature>
<dbReference type="InterPro" id="IPR006674">
    <property type="entry name" value="HD_domain"/>
</dbReference>
<dbReference type="Proteomes" id="UP000697710">
    <property type="component" value="Unassembled WGS sequence"/>
</dbReference>
<keyword evidence="2" id="KW-0472">Membrane</keyword>
<dbReference type="InterPro" id="IPR011621">
    <property type="entry name" value="Metal-dep_PHydrolase_7TM_intra"/>
</dbReference>
<dbReference type="PANTHER" id="PTHR36442:SF1">
    <property type="entry name" value="CYCLIC-DI-AMP PHOSPHODIESTERASE PGPH"/>
    <property type="match status" value="1"/>
</dbReference>
<accession>A0A956LW40</accession>
<keyword evidence="2" id="KW-1133">Transmembrane helix</keyword>
<organism evidence="4 5">
    <name type="scientific">Eiseniibacteriota bacterium</name>
    <dbReference type="NCBI Taxonomy" id="2212470"/>
    <lineage>
        <taxon>Bacteria</taxon>
        <taxon>Candidatus Eiseniibacteriota</taxon>
    </lineage>
</organism>
<feature type="transmembrane region" description="Helical" evidence="2">
    <location>
        <begin position="428"/>
        <end position="446"/>
    </location>
</feature>
<proteinExistence type="predicted"/>
<feature type="transmembrane region" description="Helical" evidence="2">
    <location>
        <begin position="337"/>
        <end position="361"/>
    </location>
</feature>
<dbReference type="EMBL" id="JAGQHR010000031">
    <property type="protein sequence ID" value="MCA9726453.1"/>
    <property type="molecule type" value="Genomic_DNA"/>
</dbReference>
<feature type="transmembrane region" description="Helical" evidence="2">
    <location>
        <begin position="398"/>
        <end position="416"/>
    </location>
</feature>
<dbReference type="InterPro" id="IPR052722">
    <property type="entry name" value="PgpH_phosphodiesterase"/>
</dbReference>
<reference evidence="4" key="2">
    <citation type="journal article" date="2021" name="Microbiome">
        <title>Successional dynamics and alternative stable states in a saline activated sludge microbial community over 9 years.</title>
        <authorList>
            <person name="Wang Y."/>
            <person name="Ye J."/>
            <person name="Ju F."/>
            <person name="Liu L."/>
            <person name="Boyd J.A."/>
            <person name="Deng Y."/>
            <person name="Parks D.H."/>
            <person name="Jiang X."/>
            <person name="Yin X."/>
            <person name="Woodcroft B.J."/>
            <person name="Tyson G.W."/>
            <person name="Hugenholtz P."/>
            <person name="Polz M.F."/>
            <person name="Zhang T."/>
        </authorList>
    </citation>
    <scope>NUCLEOTIDE SEQUENCE</scope>
    <source>
        <strain evidence="4">HKST-UBA01</strain>
    </source>
</reference>
<dbReference type="AlphaFoldDB" id="A0A956LW40"/>